<protein>
    <recommendedName>
        <fullName evidence="4">Secreted protein</fullName>
    </recommendedName>
</protein>
<gene>
    <name evidence="2" type="ORF">G5714_009954</name>
</gene>
<evidence type="ECO:0008006" key="4">
    <source>
        <dbReference type="Google" id="ProtNLM"/>
    </source>
</evidence>
<name>A0A7J6CNX4_9TELE</name>
<accession>A0A7J6CNX4</accession>
<comment type="caution">
    <text evidence="2">The sequence shown here is derived from an EMBL/GenBank/DDBJ whole genome shotgun (WGS) entry which is preliminary data.</text>
</comment>
<dbReference type="AlphaFoldDB" id="A0A7J6CNX4"/>
<keyword evidence="3" id="KW-1185">Reference proteome</keyword>
<organism evidence="2 3">
    <name type="scientific">Onychostoma macrolepis</name>
    <dbReference type="NCBI Taxonomy" id="369639"/>
    <lineage>
        <taxon>Eukaryota</taxon>
        <taxon>Metazoa</taxon>
        <taxon>Chordata</taxon>
        <taxon>Craniata</taxon>
        <taxon>Vertebrata</taxon>
        <taxon>Euteleostomi</taxon>
        <taxon>Actinopterygii</taxon>
        <taxon>Neopterygii</taxon>
        <taxon>Teleostei</taxon>
        <taxon>Ostariophysi</taxon>
        <taxon>Cypriniformes</taxon>
        <taxon>Cyprinidae</taxon>
        <taxon>Acrossocheilinae</taxon>
        <taxon>Onychostoma</taxon>
    </lineage>
</organism>
<feature type="signal peptide" evidence="1">
    <location>
        <begin position="1"/>
        <end position="28"/>
    </location>
</feature>
<proteinExistence type="predicted"/>
<dbReference type="Proteomes" id="UP000579812">
    <property type="component" value="Unassembled WGS sequence"/>
</dbReference>
<feature type="chain" id="PRO_5029618209" description="Secreted protein" evidence="1">
    <location>
        <begin position="29"/>
        <end position="121"/>
    </location>
</feature>
<reference evidence="2 3" key="1">
    <citation type="submission" date="2020-04" db="EMBL/GenBank/DDBJ databases">
        <title>Chromosome-level genome assembly of a cyprinid fish Onychostoma macrolepis by integration of Nanopore Sequencing, Bionano and Hi-C technology.</title>
        <authorList>
            <person name="Wang D."/>
        </authorList>
    </citation>
    <scope>NUCLEOTIDE SEQUENCE [LARGE SCALE GENOMIC DNA]</scope>
    <source>
        <strain evidence="2">SWU-2019</strain>
        <tissue evidence="2">Muscle</tissue>
    </source>
</reference>
<evidence type="ECO:0000256" key="1">
    <source>
        <dbReference type="SAM" id="SignalP"/>
    </source>
</evidence>
<evidence type="ECO:0000313" key="2">
    <source>
        <dbReference type="EMBL" id="KAF4108881.1"/>
    </source>
</evidence>
<keyword evidence="1" id="KW-0732">Signal</keyword>
<evidence type="ECO:0000313" key="3">
    <source>
        <dbReference type="Proteomes" id="UP000579812"/>
    </source>
</evidence>
<dbReference type="EMBL" id="JAAMOB010000009">
    <property type="protein sequence ID" value="KAF4108881.1"/>
    <property type="molecule type" value="Genomic_DNA"/>
</dbReference>
<sequence>MGLFPCFALTLRLRTLALQCSHIHLCHSTTESAQGSEDSVLSVGVRNCRMSAGTAGDVLWVFIKAAAQTRYIQKQLVPSIQPKQEQVGLSRLTAPSLTQPLPYGPQQPERRLCQNCVTHKD</sequence>